<dbReference type="SUPFAM" id="SSF51735">
    <property type="entry name" value="NAD(P)-binding Rossmann-fold domains"/>
    <property type="match status" value="1"/>
</dbReference>
<dbReference type="RefSeq" id="WP_344688883.1">
    <property type="nucleotide sequence ID" value="NZ_BAAAVV010000004.1"/>
</dbReference>
<evidence type="ECO:0000256" key="1">
    <source>
        <dbReference type="SAM" id="MobiDB-lite"/>
    </source>
</evidence>
<dbReference type="InterPro" id="IPR013154">
    <property type="entry name" value="ADH-like_N"/>
</dbReference>
<dbReference type="Pfam" id="PF13602">
    <property type="entry name" value="ADH_zinc_N_2"/>
    <property type="match status" value="1"/>
</dbReference>
<dbReference type="SMART" id="SM00829">
    <property type="entry name" value="PKS_ER"/>
    <property type="match status" value="1"/>
</dbReference>
<dbReference type="Proteomes" id="UP001499924">
    <property type="component" value="Unassembled WGS sequence"/>
</dbReference>
<comment type="caution">
    <text evidence="3">The sequence shown here is derived from an EMBL/GenBank/DDBJ whole genome shotgun (WGS) entry which is preliminary data.</text>
</comment>
<dbReference type="InterPro" id="IPR011032">
    <property type="entry name" value="GroES-like_sf"/>
</dbReference>
<evidence type="ECO:0000313" key="4">
    <source>
        <dbReference type="Proteomes" id="UP001499924"/>
    </source>
</evidence>
<evidence type="ECO:0000259" key="2">
    <source>
        <dbReference type="SMART" id="SM00829"/>
    </source>
</evidence>
<dbReference type="Gene3D" id="3.90.180.10">
    <property type="entry name" value="Medium-chain alcohol dehydrogenases, catalytic domain"/>
    <property type="match status" value="1"/>
</dbReference>
<dbReference type="SUPFAM" id="SSF50129">
    <property type="entry name" value="GroES-like"/>
    <property type="match status" value="1"/>
</dbReference>
<organism evidence="3 4">
    <name type="scientific">Blastococcus jejuensis</name>
    <dbReference type="NCBI Taxonomy" id="351224"/>
    <lineage>
        <taxon>Bacteria</taxon>
        <taxon>Bacillati</taxon>
        <taxon>Actinomycetota</taxon>
        <taxon>Actinomycetes</taxon>
        <taxon>Geodermatophilales</taxon>
        <taxon>Geodermatophilaceae</taxon>
        <taxon>Blastococcus</taxon>
    </lineage>
</organism>
<reference evidence="4" key="1">
    <citation type="journal article" date="2019" name="Int. J. Syst. Evol. Microbiol.">
        <title>The Global Catalogue of Microorganisms (GCM) 10K type strain sequencing project: providing services to taxonomists for standard genome sequencing and annotation.</title>
        <authorList>
            <consortium name="The Broad Institute Genomics Platform"/>
            <consortium name="The Broad Institute Genome Sequencing Center for Infectious Disease"/>
            <person name="Wu L."/>
            <person name="Ma J."/>
        </authorList>
    </citation>
    <scope>NUCLEOTIDE SEQUENCE [LARGE SCALE GENOMIC DNA]</scope>
    <source>
        <strain evidence="4">JCM 15614</strain>
    </source>
</reference>
<dbReference type="PANTHER" id="PTHR44013">
    <property type="entry name" value="ZINC-TYPE ALCOHOL DEHYDROGENASE-LIKE PROTEIN C16A3.02C"/>
    <property type="match status" value="1"/>
</dbReference>
<dbReference type="Gene3D" id="3.40.50.720">
    <property type="entry name" value="NAD(P)-binding Rossmann-like Domain"/>
    <property type="match status" value="1"/>
</dbReference>
<dbReference type="InterPro" id="IPR002364">
    <property type="entry name" value="Quin_OxRdtase/zeta-crystal_CS"/>
</dbReference>
<dbReference type="EMBL" id="BAAAVV010000004">
    <property type="protein sequence ID" value="GAA3168607.1"/>
    <property type="molecule type" value="Genomic_DNA"/>
</dbReference>
<keyword evidence="4" id="KW-1185">Reference proteome</keyword>
<sequence>MTASQPAPTRPPGHGESTMTAAVQDRYGETGDVLHLAQVARPTPGPDEVLLRVHAAGVDRGVWHLMAGVPYAVRLTGLRAPRNPVRGREVAGRVEAVGSGVSTLRVGDEVLGIGNGTFAEFATARAAKLVARPAALPVEQAAVIGVSATTALQAVRDHGRVQAGQTVLVLGASGGVGSFAVQIAKAYGAEVTGVSSTGKLDLVRSLGADHVVDYTQGDVTAAGRRYDVVVDIGGSRSVRTLRRLLTPTGTLVFVGGEGGGRLLGVGRQLRGVLLSPFVRQHLRMFVASENAADLAELTDLITAGTVTPVVDRAFPLAEAGAAVQYMTDGRARGKVVVTV</sequence>
<dbReference type="CDD" id="cd08267">
    <property type="entry name" value="MDR1"/>
    <property type="match status" value="1"/>
</dbReference>
<dbReference type="PANTHER" id="PTHR44013:SF1">
    <property type="entry name" value="ZINC-TYPE ALCOHOL DEHYDROGENASE-LIKE PROTEIN C16A3.02C"/>
    <property type="match status" value="1"/>
</dbReference>
<dbReference type="InterPro" id="IPR020843">
    <property type="entry name" value="ER"/>
</dbReference>
<proteinExistence type="predicted"/>
<name>A0ABP6P624_9ACTN</name>
<gene>
    <name evidence="3" type="ORF">GCM10010531_21880</name>
</gene>
<feature type="domain" description="Enoyl reductase (ER)" evidence="2">
    <location>
        <begin position="31"/>
        <end position="337"/>
    </location>
</feature>
<evidence type="ECO:0000313" key="3">
    <source>
        <dbReference type="EMBL" id="GAA3168607.1"/>
    </source>
</evidence>
<feature type="region of interest" description="Disordered" evidence="1">
    <location>
        <begin position="1"/>
        <end position="20"/>
    </location>
</feature>
<protein>
    <submittedName>
        <fullName evidence="3">NAD(P)-dependent alcohol dehydrogenase</fullName>
    </submittedName>
</protein>
<dbReference type="InterPro" id="IPR036291">
    <property type="entry name" value="NAD(P)-bd_dom_sf"/>
</dbReference>
<accession>A0ABP6P624</accession>
<dbReference type="Pfam" id="PF08240">
    <property type="entry name" value="ADH_N"/>
    <property type="match status" value="1"/>
</dbReference>
<dbReference type="InterPro" id="IPR052733">
    <property type="entry name" value="Chloroplast_QOR"/>
</dbReference>
<dbReference type="PROSITE" id="PS01162">
    <property type="entry name" value="QOR_ZETA_CRYSTAL"/>
    <property type="match status" value="1"/>
</dbReference>